<gene>
    <name evidence="2" type="ORF">IAA70_02770</name>
</gene>
<dbReference type="SUPFAM" id="SSF56112">
    <property type="entry name" value="Protein kinase-like (PK-like)"/>
    <property type="match status" value="1"/>
</dbReference>
<organism evidence="2 3">
    <name type="scientific">Candidatus Avoscillospira stercoripullorum</name>
    <dbReference type="NCBI Taxonomy" id="2840709"/>
    <lineage>
        <taxon>Bacteria</taxon>
        <taxon>Bacillati</taxon>
        <taxon>Bacillota</taxon>
        <taxon>Clostridia</taxon>
        <taxon>Eubacteriales</taxon>
        <taxon>Oscillospiraceae</taxon>
        <taxon>Oscillospiraceae incertae sedis</taxon>
        <taxon>Candidatus Avoscillospira</taxon>
    </lineage>
</organism>
<dbReference type="Pfam" id="PF01636">
    <property type="entry name" value="APH"/>
    <property type="match status" value="1"/>
</dbReference>
<dbReference type="Proteomes" id="UP000824258">
    <property type="component" value="Unassembled WGS sequence"/>
</dbReference>
<evidence type="ECO:0000259" key="1">
    <source>
        <dbReference type="Pfam" id="PF01636"/>
    </source>
</evidence>
<reference evidence="2" key="1">
    <citation type="submission" date="2020-10" db="EMBL/GenBank/DDBJ databases">
        <authorList>
            <person name="Gilroy R."/>
        </authorList>
    </citation>
    <scope>NUCLEOTIDE SEQUENCE</scope>
    <source>
        <strain evidence="2">ChiHjej9B8-7071</strain>
    </source>
</reference>
<dbReference type="Gene3D" id="3.90.1200.10">
    <property type="match status" value="1"/>
</dbReference>
<comment type="caution">
    <text evidence="2">The sequence shown here is derived from an EMBL/GenBank/DDBJ whole genome shotgun (WGS) entry which is preliminary data.</text>
</comment>
<accession>A0A9D1D768</accession>
<dbReference type="EMBL" id="DVGD01000076">
    <property type="protein sequence ID" value="HIR09308.1"/>
    <property type="molecule type" value="Genomic_DNA"/>
</dbReference>
<feature type="domain" description="Aminoglycoside phosphotransferase" evidence="1">
    <location>
        <begin position="37"/>
        <end position="223"/>
    </location>
</feature>
<dbReference type="PANTHER" id="PTHR21310">
    <property type="entry name" value="AMINOGLYCOSIDE PHOSPHOTRANSFERASE-RELATED-RELATED"/>
    <property type="match status" value="1"/>
</dbReference>
<evidence type="ECO:0000313" key="2">
    <source>
        <dbReference type="EMBL" id="HIR09308.1"/>
    </source>
</evidence>
<dbReference type="InterPro" id="IPR051678">
    <property type="entry name" value="AGP_Transferase"/>
</dbReference>
<sequence length="299" mass="34228">MESAAIQEILQTMTCPFSPAQASLTQLVHEEDGAPYQVYRIEADGKHYILKQAKEYEAEVYQKLLKDAGSCVPKIYATAEAAGETYLLMEYIPGGDLRNCTRHALILALDALIALQKSYWNSDSTVGYTYEESLVHRKKRGTYLCDPQLEQAYEIFLKDYASLPRTLCHDDLLPFNVLFAGERAVFIDWEFAGILPYPTSFARLIAHGEEDENAFFHMTAADREFAIDYYYEKLLAEQGISYRAWREALLSFLLYEACEWVMIGNKYGEKDSPYFQKYLPMAKHLAEEMQKRTAGAPCE</sequence>
<proteinExistence type="predicted"/>
<protein>
    <submittedName>
        <fullName evidence="2">Aminoglycoside phosphotransferase family protein</fullName>
    </submittedName>
</protein>
<dbReference type="AlphaFoldDB" id="A0A9D1D768"/>
<dbReference type="InterPro" id="IPR002575">
    <property type="entry name" value="Aminoglycoside_PTrfase"/>
</dbReference>
<evidence type="ECO:0000313" key="3">
    <source>
        <dbReference type="Proteomes" id="UP000824258"/>
    </source>
</evidence>
<reference evidence="2" key="2">
    <citation type="journal article" date="2021" name="PeerJ">
        <title>Extensive microbial diversity within the chicken gut microbiome revealed by metagenomics and culture.</title>
        <authorList>
            <person name="Gilroy R."/>
            <person name="Ravi A."/>
            <person name="Getino M."/>
            <person name="Pursley I."/>
            <person name="Horton D.L."/>
            <person name="Alikhan N.F."/>
            <person name="Baker D."/>
            <person name="Gharbi K."/>
            <person name="Hall N."/>
            <person name="Watson M."/>
            <person name="Adriaenssens E.M."/>
            <person name="Foster-Nyarko E."/>
            <person name="Jarju S."/>
            <person name="Secka A."/>
            <person name="Antonio M."/>
            <person name="Oren A."/>
            <person name="Chaudhuri R.R."/>
            <person name="La Ragione R."/>
            <person name="Hildebrand F."/>
            <person name="Pallen M.J."/>
        </authorList>
    </citation>
    <scope>NUCLEOTIDE SEQUENCE</scope>
    <source>
        <strain evidence="2">ChiHjej9B8-7071</strain>
    </source>
</reference>
<name>A0A9D1D768_9FIRM</name>
<dbReference type="InterPro" id="IPR011009">
    <property type="entry name" value="Kinase-like_dom_sf"/>
</dbReference>